<reference evidence="3" key="1">
    <citation type="journal article" date="2019" name="Curr. Biol.">
        <title>Genome Sequence of Striga asiatica Provides Insight into the Evolution of Plant Parasitism.</title>
        <authorList>
            <person name="Yoshida S."/>
            <person name="Kim S."/>
            <person name="Wafula E.K."/>
            <person name="Tanskanen J."/>
            <person name="Kim Y.M."/>
            <person name="Honaas L."/>
            <person name="Yang Z."/>
            <person name="Spallek T."/>
            <person name="Conn C.E."/>
            <person name="Ichihashi Y."/>
            <person name="Cheong K."/>
            <person name="Cui S."/>
            <person name="Der J.P."/>
            <person name="Gundlach H."/>
            <person name="Jiao Y."/>
            <person name="Hori C."/>
            <person name="Ishida J.K."/>
            <person name="Kasahara H."/>
            <person name="Kiba T."/>
            <person name="Kim M.S."/>
            <person name="Koo N."/>
            <person name="Laohavisit A."/>
            <person name="Lee Y.H."/>
            <person name="Lumba S."/>
            <person name="McCourt P."/>
            <person name="Mortimer J.C."/>
            <person name="Mutuku J.M."/>
            <person name="Nomura T."/>
            <person name="Sasaki-Sekimoto Y."/>
            <person name="Seto Y."/>
            <person name="Wang Y."/>
            <person name="Wakatake T."/>
            <person name="Sakakibara H."/>
            <person name="Demura T."/>
            <person name="Yamaguchi S."/>
            <person name="Yoneyama K."/>
            <person name="Manabe R.I."/>
            <person name="Nelson D.C."/>
            <person name="Schulman A.H."/>
            <person name="Timko M.P."/>
            <person name="dePamphilis C.W."/>
            <person name="Choi D."/>
            <person name="Shirasu K."/>
        </authorList>
    </citation>
    <scope>NUCLEOTIDE SEQUENCE [LARGE SCALE GENOMIC DNA]</scope>
    <source>
        <strain evidence="3">cv. UVA1</strain>
    </source>
</reference>
<sequence>MFVPNLSAPNERSTALDPGDNRPPNPPVTEFSPLTQALNQPSKRLRTLKRLGEDLDKPNPPPPNPIKNPAEETQIQTQRWTFRDMVNKHRQHVDLASDDEGDTETGKDGVISDLSCPTPEEDAVTALTGGPYVIERWATSTETIVYTQNTSDKGSDENPDDAHRTEKEESPHSGQRPGSRFELLNSENLHDPSQTFEFGATPSEPVRATPVGTRKASKAMEDRDWSVVTKKKNISGA</sequence>
<feature type="region of interest" description="Disordered" evidence="1">
    <location>
        <begin position="145"/>
        <end position="237"/>
    </location>
</feature>
<gene>
    <name evidence="2" type="ORF">STAS_09325</name>
</gene>
<evidence type="ECO:0000313" key="2">
    <source>
        <dbReference type="EMBL" id="GER33214.1"/>
    </source>
</evidence>
<feature type="region of interest" description="Disordered" evidence="1">
    <location>
        <begin position="91"/>
        <end position="123"/>
    </location>
</feature>
<keyword evidence="2" id="KW-0808">Transferase</keyword>
<dbReference type="GO" id="GO:0032259">
    <property type="term" value="P:methylation"/>
    <property type="evidence" value="ECO:0007669"/>
    <property type="project" value="UniProtKB-KW"/>
</dbReference>
<feature type="compositionally biased region" description="Polar residues" evidence="1">
    <location>
        <begin position="32"/>
        <end position="42"/>
    </location>
</feature>
<name>A0A5A7PKD9_STRAF</name>
<evidence type="ECO:0000313" key="3">
    <source>
        <dbReference type="Proteomes" id="UP000325081"/>
    </source>
</evidence>
<dbReference type="Proteomes" id="UP000325081">
    <property type="component" value="Unassembled WGS sequence"/>
</dbReference>
<comment type="caution">
    <text evidence="2">The sequence shown here is derived from an EMBL/GenBank/DDBJ whole genome shotgun (WGS) entry which is preliminary data.</text>
</comment>
<organism evidence="2 3">
    <name type="scientific">Striga asiatica</name>
    <name type="common">Asiatic witchweed</name>
    <name type="synonym">Buchnera asiatica</name>
    <dbReference type="NCBI Taxonomy" id="4170"/>
    <lineage>
        <taxon>Eukaryota</taxon>
        <taxon>Viridiplantae</taxon>
        <taxon>Streptophyta</taxon>
        <taxon>Embryophyta</taxon>
        <taxon>Tracheophyta</taxon>
        <taxon>Spermatophyta</taxon>
        <taxon>Magnoliopsida</taxon>
        <taxon>eudicotyledons</taxon>
        <taxon>Gunneridae</taxon>
        <taxon>Pentapetalae</taxon>
        <taxon>asterids</taxon>
        <taxon>lamiids</taxon>
        <taxon>Lamiales</taxon>
        <taxon>Orobanchaceae</taxon>
        <taxon>Buchnereae</taxon>
        <taxon>Striga</taxon>
    </lineage>
</organism>
<dbReference type="AlphaFoldDB" id="A0A5A7PKD9"/>
<proteinExistence type="predicted"/>
<feature type="compositionally biased region" description="Basic and acidic residues" evidence="1">
    <location>
        <begin position="153"/>
        <end position="171"/>
    </location>
</feature>
<keyword evidence="2" id="KW-0489">Methyltransferase</keyword>
<dbReference type="GO" id="GO:0008168">
    <property type="term" value="F:methyltransferase activity"/>
    <property type="evidence" value="ECO:0007669"/>
    <property type="project" value="UniProtKB-KW"/>
</dbReference>
<protein>
    <submittedName>
        <fullName evidence="2">tRNA (Guanine(37)-N1)-methyltransferase 1</fullName>
    </submittedName>
</protein>
<accession>A0A5A7PKD9</accession>
<dbReference type="EMBL" id="BKCP01004705">
    <property type="protein sequence ID" value="GER33214.1"/>
    <property type="molecule type" value="Genomic_DNA"/>
</dbReference>
<feature type="compositionally biased region" description="Polar residues" evidence="1">
    <location>
        <begin position="185"/>
        <end position="196"/>
    </location>
</feature>
<feature type="region of interest" description="Disordered" evidence="1">
    <location>
        <begin position="1"/>
        <end position="75"/>
    </location>
</feature>
<evidence type="ECO:0000256" key="1">
    <source>
        <dbReference type="SAM" id="MobiDB-lite"/>
    </source>
</evidence>
<keyword evidence="3" id="KW-1185">Reference proteome</keyword>